<dbReference type="InterPro" id="IPR010982">
    <property type="entry name" value="Lambda_DNA-bd_dom_sf"/>
</dbReference>
<dbReference type="OrthoDB" id="9803256at2"/>
<feature type="domain" description="HTH lacI-type" evidence="4">
    <location>
        <begin position="7"/>
        <end position="61"/>
    </location>
</feature>
<evidence type="ECO:0000256" key="1">
    <source>
        <dbReference type="ARBA" id="ARBA00023015"/>
    </source>
</evidence>
<sequence length="343" mass="37999">MGKQAEITIHDIAKKLGISASTVSRALNNNPLISKATQAKIKETAAKMGYRPNTMAANLRTRKTNTIGVIVPLINRHFFSSVISGIEDVAYNSGFAVTITQSNDSFEKEEKIAQTLYSNRVDGVIVSIGMETTKFNHLKHFSERNIPLVFFDRVVDEIEAHKISVDDFNGGFKATQHLIEQGAKKIAHIGGPLNLNIYRKRLDGFCAAMKKAGLEVDRQMLLHNSLTRTDGTNAIKKLLKNPQKPDAIFCANDTTALSVIIYLVENGIKIPEDIMVVGFSNEPFSEVVTPSISTIRQPGFEMGQKAAELIIEQIKQKNQPSLFQNIVMPTELIIRQSSFKKKG</sequence>
<evidence type="ECO:0000259" key="4">
    <source>
        <dbReference type="PROSITE" id="PS50932"/>
    </source>
</evidence>
<name>A0A1M6FQ98_9BACT</name>
<dbReference type="SUPFAM" id="SSF53822">
    <property type="entry name" value="Periplasmic binding protein-like I"/>
    <property type="match status" value="1"/>
</dbReference>
<accession>A0A1M6FQ98</accession>
<dbReference type="GO" id="GO:0000976">
    <property type="term" value="F:transcription cis-regulatory region binding"/>
    <property type="evidence" value="ECO:0007669"/>
    <property type="project" value="TreeGrafter"/>
</dbReference>
<protein>
    <submittedName>
        <fullName evidence="5">LacI family transcriptional regulator</fullName>
    </submittedName>
</protein>
<dbReference type="STRING" id="1168035.SAMN05444280_10940"/>
<dbReference type="Proteomes" id="UP000184050">
    <property type="component" value="Unassembled WGS sequence"/>
</dbReference>
<dbReference type="Gene3D" id="1.10.260.40">
    <property type="entry name" value="lambda repressor-like DNA-binding domains"/>
    <property type="match status" value="1"/>
</dbReference>
<dbReference type="SUPFAM" id="SSF47413">
    <property type="entry name" value="lambda repressor-like DNA-binding domains"/>
    <property type="match status" value="1"/>
</dbReference>
<gene>
    <name evidence="5" type="ORF">SAMN05444280_10940</name>
</gene>
<keyword evidence="3" id="KW-0804">Transcription</keyword>
<dbReference type="CDD" id="cd06267">
    <property type="entry name" value="PBP1_LacI_sugar_binding-like"/>
    <property type="match status" value="1"/>
</dbReference>
<dbReference type="RefSeq" id="WP_073168016.1">
    <property type="nucleotide sequence ID" value="NZ_FQZE01000009.1"/>
</dbReference>
<dbReference type="InterPro" id="IPR001761">
    <property type="entry name" value="Peripla_BP/Lac1_sug-bd_dom"/>
</dbReference>
<keyword evidence="2" id="KW-0238">DNA-binding</keyword>
<proteinExistence type="predicted"/>
<evidence type="ECO:0000256" key="3">
    <source>
        <dbReference type="ARBA" id="ARBA00023163"/>
    </source>
</evidence>
<organism evidence="5 6">
    <name type="scientific">Tangfeifania diversioriginum</name>
    <dbReference type="NCBI Taxonomy" id="1168035"/>
    <lineage>
        <taxon>Bacteria</taxon>
        <taxon>Pseudomonadati</taxon>
        <taxon>Bacteroidota</taxon>
        <taxon>Bacteroidia</taxon>
        <taxon>Marinilabiliales</taxon>
        <taxon>Prolixibacteraceae</taxon>
        <taxon>Tangfeifania</taxon>
    </lineage>
</organism>
<dbReference type="PANTHER" id="PTHR30146:SF109">
    <property type="entry name" value="HTH-TYPE TRANSCRIPTIONAL REGULATOR GALS"/>
    <property type="match status" value="1"/>
</dbReference>
<dbReference type="SMART" id="SM00354">
    <property type="entry name" value="HTH_LACI"/>
    <property type="match status" value="1"/>
</dbReference>
<keyword evidence="6" id="KW-1185">Reference proteome</keyword>
<dbReference type="EMBL" id="FQZE01000009">
    <property type="protein sequence ID" value="SHI99844.1"/>
    <property type="molecule type" value="Genomic_DNA"/>
</dbReference>
<dbReference type="PROSITE" id="PS50932">
    <property type="entry name" value="HTH_LACI_2"/>
    <property type="match status" value="1"/>
</dbReference>
<dbReference type="CDD" id="cd01392">
    <property type="entry name" value="HTH_LacI"/>
    <property type="match status" value="1"/>
</dbReference>
<dbReference type="Gene3D" id="3.40.50.2300">
    <property type="match status" value="2"/>
</dbReference>
<dbReference type="Pfam" id="PF00356">
    <property type="entry name" value="LacI"/>
    <property type="match status" value="1"/>
</dbReference>
<dbReference type="Pfam" id="PF00532">
    <property type="entry name" value="Peripla_BP_1"/>
    <property type="match status" value="1"/>
</dbReference>
<dbReference type="InterPro" id="IPR000843">
    <property type="entry name" value="HTH_LacI"/>
</dbReference>
<reference evidence="5 6" key="1">
    <citation type="submission" date="2016-11" db="EMBL/GenBank/DDBJ databases">
        <authorList>
            <person name="Jaros S."/>
            <person name="Januszkiewicz K."/>
            <person name="Wedrychowicz H."/>
        </authorList>
    </citation>
    <scope>NUCLEOTIDE SEQUENCE [LARGE SCALE GENOMIC DNA]</scope>
    <source>
        <strain evidence="5 6">DSM 27063</strain>
    </source>
</reference>
<dbReference type="PANTHER" id="PTHR30146">
    <property type="entry name" value="LACI-RELATED TRANSCRIPTIONAL REPRESSOR"/>
    <property type="match status" value="1"/>
</dbReference>
<dbReference type="InterPro" id="IPR028082">
    <property type="entry name" value="Peripla_BP_I"/>
</dbReference>
<dbReference type="GO" id="GO:0003700">
    <property type="term" value="F:DNA-binding transcription factor activity"/>
    <property type="evidence" value="ECO:0007669"/>
    <property type="project" value="TreeGrafter"/>
</dbReference>
<keyword evidence="1" id="KW-0805">Transcription regulation</keyword>
<dbReference type="AlphaFoldDB" id="A0A1M6FQ98"/>
<evidence type="ECO:0000313" key="5">
    <source>
        <dbReference type="EMBL" id="SHI99844.1"/>
    </source>
</evidence>
<evidence type="ECO:0000256" key="2">
    <source>
        <dbReference type="ARBA" id="ARBA00023125"/>
    </source>
</evidence>
<evidence type="ECO:0000313" key="6">
    <source>
        <dbReference type="Proteomes" id="UP000184050"/>
    </source>
</evidence>